<dbReference type="HAMAP" id="MF_03012">
    <property type="entry name" value="eIF3m"/>
    <property type="match status" value="1"/>
</dbReference>
<comment type="function">
    <text evidence="5">Component of the eukaryotic translation initiation factor 3 (eIF-3) complex, which is involved in protein synthesis of a specialized repertoire of mRNAs and, together with other initiation factors, stimulates binding of mRNA and methionyl-tRNAi to the 40S ribosome. The eIF-3 complex specifically targets and initiates translation of a subset of mRNAs involved in cell proliferation.</text>
</comment>
<evidence type="ECO:0000256" key="1">
    <source>
        <dbReference type="ARBA" id="ARBA00008482"/>
    </source>
</evidence>
<dbReference type="PROSITE" id="PS50250">
    <property type="entry name" value="PCI"/>
    <property type="match status" value="1"/>
</dbReference>
<name>A0AAN7YU08_9MYCE</name>
<organism evidence="7 8">
    <name type="scientific">Dictyostelium firmibasis</name>
    <dbReference type="NCBI Taxonomy" id="79012"/>
    <lineage>
        <taxon>Eukaryota</taxon>
        <taxon>Amoebozoa</taxon>
        <taxon>Evosea</taxon>
        <taxon>Eumycetozoa</taxon>
        <taxon>Dictyostelia</taxon>
        <taxon>Dictyosteliales</taxon>
        <taxon>Dictyosteliaceae</taxon>
        <taxon>Dictyostelium</taxon>
    </lineage>
</organism>
<dbReference type="PANTHER" id="PTHR15350">
    <property type="entry name" value="COP9 SIGNALOSOME COMPLEX SUBUNIT 7/DENDRITIC CELL PROTEIN GA17"/>
    <property type="match status" value="1"/>
</dbReference>
<comment type="caution">
    <text evidence="7">The sequence shown here is derived from an EMBL/GenBank/DDBJ whole genome shotgun (WGS) entry which is preliminary data.</text>
</comment>
<sequence>MTIFIDLASLEDLYNDLISHIETLRKKKGSEYSVAEYQILIGEQRTVEFLSKIVSTETDFLFKECKDSDKDIEGFFNVILTILHKLENEDEINIVSQKIRDSLSAHPTENSQLKIKILTNLFNSFQPKSPQRYDIFFALVKLASDSNNLEFVKYQITDIDSWLEDWNVSIQQKRKLYKLISNIFKEKQRMLSHQFLVKYLQTFTKEDSQEAQEDAVRVCIESISLQELYQSDYLLDLPAVQYLEGSTVAANSLTYELMKIFATEQLESYLQFQQKNPNFLSTIGLSNDDCLQKIRLLSLATLTSEQSKVPYSLISKMLQIDENEVEMWVINAMEGDLLDAKLDQLNRIVNVNSSTQRVFNKSQWTQLGQRFSVWRSSVKNLLQVIENAKTTQVKPFYFQTR</sequence>
<evidence type="ECO:0000313" key="7">
    <source>
        <dbReference type="EMBL" id="KAK5580006.1"/>
    </source>
</evidence>
<proteinExistence type="inferred from homology"/>
<dbReference type="SUPFAM" id="SSF46785">
    <property type="entry name" value="Winged helix' DNA-binding domain"/>
    <property type="match status" value="1"/>
</dbReference>
<dbReference type="InterPro" id="IPR000717">
    <property type="entry name" value="PCI_dom"/>
</dbReference>
<dbReference type="Pfam" id="PF01399">
    <property type="entry name" value="PCI"/>
    <property type="match status" value="1"/>
</dbReference>
<dbReference type="GO" id="GO:0016282">
    <property type="term" value="C:eukaryotic 43S preinitiation complex"/>
    <property type="evidence" value="ECO:0007669"/>
    <property type="project" value="UniProtKB-UniRule"/>
</dbReference>
<evidence type="ECO:0000256" key="5">
    <source>
        <dbReference type="HAMAP-Rule" id="MF_03012"/>
    </source>
</evidence>
<dbReference type="AlphaFoldDB" id="A0AAN7YU08"/>
<dbReference type="EMBL" id="JAVFKY010000002">
    <property type="protein sequence ID" value="KAK5580006.1"/>
    <property type="molecule type" value="Genomic_DNA"/>
</dbReference>
<accession>A0AAN7YU08</accession>
<dbReference type="InterPro" id="IPR045237">
    <property type="entry name" value="COPS7/eIF3m"/>
</dbReference>
<comment type="similarity">
    <text evidence="1">Belongs to the CSN7/EIF3M family. CSN7 subfamily.</text>
</comment>
<comment type="subcellular location">
    <subcellularLocation>
        <location evidence="5">Cytoplasm</location>
    </subcellularLocation>
</comment>
<keyword evidence="8" id="KW-1185">Reference proteome</keyword>
<dbReference type="SMART" id="SM00088">
    <property type="entry name" value="PINT"/>
    <property type="match status" value="1"/>
</dbReference>
<dbReference type="GO" id="GO:0003743">
    <property type="term" value="F:translation initiation factor activity"/>
    <property type="evidence" value="ECO:0007669"/>
    <property type="project" value="UniProtKB-UniRule"/>
</dbReference>
<comment type="similarity">
    <text evidence="5">Belongs to the eIF-3 subunit M family.</text>
</comment>
<dbReference type="GO" id="GO:0033290">
    <property type="term" value="C:eukaryotic 48S preinitiation complex"/>
    <property type="evidence" value="ECO:0007669"/>
    <property type="project" value="UniProtKB-UniRule"/>
</dbReference>
<keyword evidence="3 5" id="KW-0396">Initiation factor</keyword>
<evidence type="ECO:0000259" key="6">
    <source>
        <dbReference type="PROSITE" id="PS50250"/>
    </source>
</evidence>
<reference evidence="7 8" key="1">
    <citation type="submission" date="2023-11" db="EMBL/GenBank/DDBJ databases">
        <title>Dfirmibasis_genome.</title>
        <authorList>
            <person name="Edelbroek B."/>
            <person name="Kjellin J."/>
            <person name="Jerlstrom-Hultqvist J."/>
            <person name="Soderbom F."/>
        </authorList>
    </citation>
    <scope>NUCLEOTIDE SEQUENCE [LARGE SCALE GENOMIC DNA]</scope>
    <source>
        <strain evidence="7 8">TNS-C-14</strain>
    </source>
</reference>
<dbReference type="InterPro" id="IPR040750">
    <property type="entry name" value="eIF3m_C_helix"/>
</dbReference>
<dbReference type="PANTHER" id="PTHR15350:SF2">
    <property type="entry name" value="EUKARYOTIC TRANSLATION INITIATION FACTOR 3 SUBUNIT M"/>
    <property type="match status" value="1"/>
</dbReference>
<gene>
    <name evidence="7" type="ORF">RB653_000018</name>
</gene>
<evidence type="ECO:0000313" key="8">
    <source>
        <dbReference type="Proteomes" id="UP001344447"/>
    </source>
</evidence>
<feature type="domain" description="PCI" evidence="6">
    <location>
        <begin position="188"/>
        <end position="356"/>
    </location>
</feature>
<dbReference type="Pfam" id="PF18005">
    <property type="entry name" value="eIF3m_C_helix"/>
    <property type="match status" value="1"/>
</dbReference>
<dbReference type="GO" id="GO:0071541">
    <property type="term" value="C:eukaryotic translation initiation factor 3 complex, eIF3m"/>
    <property type="evidence" value="ECO:0007669"/>
    <property type="project" value="UniProtKB-UniRule"/>
</dbReference>
<dbReference type="InterPro" id="IPR036390">
    <property type="entry name" value="WH_DNA-bd_sf"/>
</dbReference>
<dbReference type="InterPro" id="IPR027528">
    <property type="entry name" value="eIF3m"/>
</dbReference>
<dbReference type="GO" id="GO:0001732">
    <property type="term" value="P:formation of cytoplasmic translation initiation complex"/>
    <property type="evidence" value="ECO:0007669"/>
    <property type="project" value="UniProtKB-UniRule"/>
</dbReference>
<keyword evidence="2 5" id="KW-0963">Cytoplasm</keyword>
<protein>
    <recommendedName>
        <fullName evidence="5">Eukaryotic translation initiation factor 3 subunit M</fullName>
        <shortName evidence="5">eIF3m</shortName>
    </recommendedName>
</protein>
<evidence type="ECO:0000256" key="4">
    <source>
        <dbReference type="ARBA" id="ARBA00022917"/>
    </source>
</evidence>
<evidence type="ECO:0000256" key="2">
    <source>
        <dbReference type="ARBA" id="ARBA00022490"/>
    </source>
</evidence>
<comment type="subunit">
    <text evidence="5">Component of the eukaryotic translation initiation factor 3 (eIF-3) complex.</text>
</comment>
<evidence type="ECO:0000256" key="3">
    <source>
        <dbReference type="ARBA" id="ARBA00022540"/>
    </source>
</evidence>
<dbReference type="Proteomes" id="UP001344447">
    <property type="component" value="Unassembled WGS sequence"/>
</dbReference>
<keyword evidence="4 5" id="KW-0648">Protein biosynthesis</keyword>